<dbReference type="GO" id="GO:0042383">
    <property type="term" value="C:sarcolemma"/>
    <property type="evidence" value="ECO:0007669"/>
    <property type="project" value="UniProtKB-SubCell"/>
</dbReference>
<sequence length="315" mass="35256">MKQKKSNKTELYCLALILGSIAVVLLNLSLLFWTIDKLQIILKHFDQDRSQSSLHLIGSLIFGGHTTLTSISSTENSQLSFRSNPGIIVGDVSSVKSENSIESFEPNRIEITENAFLMTANELRIRSTDDRLILLAHSKNLKILTDKLEIVRGDQNDNFEKLISMLNQSIQIINLSGERLNFHSHTNHIRLLGTLGLSLASKNSSLFESEQRLLLQSHSDAIHLSAKNIKIDKDIKLISASSKGQTYRSVSHLCLCAQSGRLFMAPVDDQSEKYTRLSHSPNISDNSPILINSSCDRLASMYCLPSNHLLRKKMI</sequence>
<comment type="similarity">
    <text evidence="3">Belongs to the sarcoglycan beta/delta/gamma/zeta family.</text>
</comment>
<reference evidence="14" key="2">
    <citation type="submission" date="2020-01" db="EMBL/GenBank/DDBJ databases">
        <authorList>
            <person name="Korhonen P.K.K."/>
            <person name="Guangxu M.G."/>
            <person name="Wang T.W."/>
            <person name="Stroehlein A.J.S."/>
            <person name="Young N.D."/>
            <person name="Ang C.-S.A."/>
            <person name="Fernando D.W.F."/>
            <person name="Lu H.L."/>
            <person name="Taylor S.T."/>
            <person name="Ehtesham M.E.M."/>
            <person name="Najaraj S.H.N."/>
            <person name="Harsha G.H.G."/>
            <person name="Madugundu A.M."/>
            <person name="Renuse S.R."/>
            <person name="Holt D.H."/>
            <person name="Pandey A.P."/>
            <person name="Papenfuss A.P."/>
            <person name="Gasser R.B.G."/>
            <person name="Fischer K.F."/>
        </authorList>
    </citation>
    <scope>NUCLEOTIDE SEQUENCE</scope>
    <source>
        <strain evidence="14">SSS_KF_BRIS2020</strain>
    </source>
</reference>
<evidence type="ECO:0000256" key="6">
    <source>
        <dbReference type="ARBA" id="ARBA00022692"/>
    </source>
</evidence>
<protein>
    <submittedName>
        <fullName evidence="14 15">Uncharacterized protein</fullName>
    </submittedName>
</protein>
<keyword evidence="6 13" id="KW-0812">Transmembrane</keyword>
<dbReference type="EMBL" id="WVUK01000002">
    <property type="protein sequence ID" value="KAF7496706.1"/>
    <property type="molecule type" value="Genomic_DNA"/>
</dbReference>
<proteinExistence type="inferred from homology"/>
<dbReference type="EnsemblMetazoa" id="SSS_4140s_mrna">
    <property type="protein sequence ID" value="KAF7496706.1"/>
    <property type="gene ID" value="SSS_4140"/>
</dbReference>
<keyword evidence="5" id="KW-0963">Cytoplasm</keyword>
<evidence type="ECO:0000256" key="5">
    <source>
        <dbReference type="ARBA" id="ARBA00022490"/>
    </source>
</evidence>
<comment type="subcellular location">
    <subcellularLocation>
        <location evidence="2">Cell membrane</location>
        <location evidence="2">Sarcolemma</location>
        <topology evidence="2">Single-pass type II membrane protein</topology>
    </subcellularLocation>
    <subcellularLocation>
        <location evidence="1">Cytoplasm</location>
        <location evidence="1">Cytoskeleton</location>
    </subcellularLocation>
</comment>
<name>A0A834RH49_SARSC</name>
<feature type="transmembrane region" description="Helical" evidence="13">
    <location>
        <begin position="12"/>
        <end position="35"/>
    </location>
</feature>
<gene>
    <name evidence="14" type="ORF">SSS_4140</name>
</gene>
<keyword evidence="8 13" id="KW-1133">Transmembrane helix</keyword>
<keyword evidence="4" id="KW-1003">Cell membrane</keyword>
<dbReference type="Pfam" id="PF04790">
    <property type="entry name" value="Sarcoglycan_1"/>
    <property type="match status" value="1"/>
</dbReference>
<keyword evidence="7" id="KW-0735">Signal-anchor</keyword>
<dbReference type="OrthoDB" id="8881719at2759"/>
<keyword evidence="10" id="KW-1015">Disulfide bond</keyword>
<dbReference type="GO" id="GO:0016012">
    <property type="term" value="C:sarcoglycan complex"/>
    <property type="evidence" value="ECO:0007669"/>
    <property type="project" value="InterPro"/>
</dbReference>
<dbReference type="PANTHER" id="PTHR12939:SF10">
    <property type="entry name" value="EG:4F1.1 PROTEIN"/>
    <property type="match status" value="1"/>
</dbReference>
<evidence type="ECO:0000256" key="12">
    <source>
        <dbReference type="ARBA" id="ARBA00023212"/>
    </source>
</evidence>
<evidence type="ECO:0000256" key="3">
    <source>
        <dbReference type="ARBA" id="ARBA00007574"/>
    </source>
</evidence>
<reference evidence="15" key="3">
    <citation type="submission" date="2022-06" db="UniProtKB">
        <authorList>
            <consortium name="EnsemblMetazoa"/>
        </authorList>
    </citation>
    <scope>IDENTIFICATION</scope>
</reference>
<keyword evidence="16" id="KW-1185">Reference proteome</keyword>
<dbReference type="InterPro" id="IPR006875">
    <property type="entry name" value="Sarcoglycan"/>
</dbReference>
<dbReference type="InterPro" id="IPR039972">
    <property type="entry name" value="Sarcoglycan_gamma/delta/zeta"/>
</dbReference>
<evidence type="ECO:0000256" key="7">
    <source>
        <dbReference type="ARBA" id="ARBA00022968"/>
    </source>
</evidence>
<dbReference type="AlphaFoldDB" id="A0A834RH49"/>
<keyword evidence="9 13" id="KW-0472">Membrane</keyword>
<evidence type="ECO:0000313" key="16">
    <source>
        <dbReference type="Proteomes" id="UP000070412"/>
    </source>
</evidence>
<evidence type="ECO:0000256" key="8">
    <source>
        <dbReference type="ARBA" id="ARBA00022989"/>
    </source>
</evidence>
<evidence type="ECO:0000256" key="13">
    <source>
        <dbReference type="SAM" id="Phobius"/>
    </source>
</evidence>
<evidence type="ECO:0000256" key="2">
    <source>
        <dbReference type="ARBA" id="ARBA00004274"/>
    </source>
</evidence>
<keyword evidence="11" id="KW-0325">Glycoprotein</keyword>
<evidence type="ECO:0000256" key="11">
    <source>
        <dbReference type="ARBA" id="ARBA00023180"/>
    </source>
</evidence>
<evidence type="ECO:0000256" key="4">
    <source>
        <dbReference type="ARBA" id="ARBA00022475"/>
    </source>
</evidence>
<evidence type="ECO:0000256" key="10">
    <source>
        <dbReference type="ARBA" id="ARBA00023157"/>
    </source>
</evidence>
<reference evidence="16" key="1">
    <citation type="journal article" date="2020" name="PLoS Negl. Trop. Dis.">
        <title>High-quality nuclear genome for Sarcoptes scabiei-A critical resource for a neglected parasite.</title>
        <authorList>
            <person name="Korhonen P.K."/>
            <person name="Gasser R.B."/>
            <person name="Ma G."/>
            <person name="Wang T."/>
            <person name="Stroehlein A.J."/>
            <person name="Young N.D."/>
            <person name="Ang C.S."/>
            <person name="Fernando D.D."/>
            <person name="Lu H.C."/>
            <person name="Taylor S."/>
            <person name="Reynolds S.L."/>
            <person name="Mofiz E."/>
            <person name="Najaraj S.H."/>
            <person name="Gowda H."/>
            <person name="Madugundu A."/>
            <person name="Renuse S."/>
            <person name="Holt D."/>
            <person name="Pandey A."/>
            <person name="Papenfuss A.T."/>
            <person name="Fischer K."/>
        </authorList>
    </citation>
    <scope>NUCLEOTIDE SEQUENCE [LARGE SCALE GENOMIC DNA]</scope>
</reference>
<keyword evidence="12" id="KW-0206">Cytoskeleton</keyword>
<accession>A0A834RH49</accession>
<evidence type="ECO:0000256" key="9">
    <source>
        <dbReference type="ARBA" id="ARBA00023136"/>
    </source>
</evidence>
<organism evidence="14">
    <name type="scientific">Sarcoptes scabiei</name>
    <name type="common">Itch mite</name>
    <name type="synonym">Acarus scabiei</name>
    <dbReference type="NCBI Taxonomy" id="52283"/>
    <lineage>
        <taxon>Eukaryota</taxon>
        <taxon>Metazoa</taxon>
        <taxon>Ecdysozoa</taxon>
        <taxon>Arthropoda</taxon>
        <taxon>Chelicerata</taxon>
        <taxon>Arachnida</taxon>
        <taxon>Acari</taxon>
        <taxon>Acariformes</taxon>
        <taxon>Sarcoptiformes</taxon>
        <taxon>Astigmata</taxon>
        <taxon>Psoroptidia</taxon>
        <taxon>Sarcoptoidea</taxon>
        <taxon>Sarcoptidae</taxon>
        <taxon>Sarcoptinae</taxon>
        <taxon>Sarcoptes</taxon>
    </lineage>
</organism>
<evidence type="ECO:0000313" key="15">
    <source>
        <dbReference type="EnsemblMetazoa" id="KAF7496706.1"/>
    </source>
</evidence>
<dbReference type="GO" id="GO:0005856">
    <property type="term" value="C:cytoskeleton"/>
    <property type="evidence" value="ECO:0007669"/>
    <property type="project" value="UniProtKB-SubCell"/>
</dbReference>
<dbReference type="Proteomes" id="UP000070412">
    <property type="component" value="Unassembled WGS sequence"/>
</dbReference>
<dbReference type="PANTHER" id="PTHR12939">
    <property type="entry name" value="SARCOGLYCAN"/>
    <property type="match status" value="1"/>
</dbReference>
<evidence type="ECO:0000313" key="14">
    <source>
        <dbReference type="EMBL" id="KAF7496706.1"/>
    </source>
</evidence>
<evidence type="ECO:0000256" key="1">
    <source>
        <dbReference type="ARBA" id="ARBA00004245"/>
    </source>
</evidence>